<dbReference type="HOGENOM" id="CLU_929704_0_0_9"/>
<sequence length="299" mass="34933">MNNDIFIKELRKLYTDGHVIPFIGAGLSIPFKVPGWGDLIRNCAIDTGIENVDGRSLLGTLDLNLERYDYWEAVRIIKKYLNRSEEDIQEYIVDKIKTESVKSIDGSWHNYSDLGTMDFDIFLTTNYDHLLSDYLNSNYVPVKLQDINSNMQKLLHEKGSKRIFHLHGHISDSSSIVISEEKYMELYNDNKYKTLFSLFAGVKTFLFIGFSFKDVFIQNIIKDNKEFFKSKHYIVLESPTTEEVSWLKKNYNLETISYDKNNSSHHEEIRKILNSICIKSDAENNRDNIVDIFHNNKKK</sequence>
<dbReference type="OrthoDB" id="1688888at2"/>
<dbReference type="RefSeq" id="WP_010076740.1">
    <property type="nucleotide sequence ID" value="NC_014393.1"/>
</dbReference>
<dbReference type="Pfam" id="PF13289">
    <property type="entry name" value="SIR2_2"/>
    <property type="match status" value="1"/>
</dbReference>
<dbReference type="AlphaFoldDB" id="D9SP56"/>
<name>D9SP56_CLOC7</name>
<evidence type="ECO:0000313" key="2">
    <source>
        <dbReference type="Proteomes" id="UP000002730"/>
    </source>
</evidence>
<dbReference type="STRING" id="573061.Clocel_2293"/>
<protein>
    <submittedName>
        <fullName evidence="1">Uncharacterized protein</fullName>
    </submittedName>
</protein>
<organism evidence="1 2">
    <name type="scientific">Clostridium cellulovorans (strain ATCC 35296 / DSM 3052 / OCM 3 / 743B)</name>
    <dbReference type="NCBI Taxonomy" id="573061"/>
    <lineage>
        <taxon>Bacteria</taxon>
        <taxon>Bacillati</taxon>
        <taxon>Bacillota</taxon>
        <taxon>Clostridia</taxon>
        <taxon>Eubacteriales</taxon>
        <taxon>Clostridiaceae</taxon>
        <taxon>Clostridium</taxon>
    </lineage>
</organism>
<dbReference type="eggNOG" id="COG0457">
    <property type="taxonomic scope" value="Bacteria"/>
</dbReference>
<keyword evidence="2" id="KW-1185">Reference proteome</keyword>
<evidence type="ECO:0000313" key="1">
    <source>
        <dbReference type="EMBL" id="ADL52021.1"/>
    </source>
</evidence>
<dbReference type="Proteomes" id="UP000002730">
    <property type="component" value="Chromosome"/>
</dbReference>
<proteinExistence type="predicted"/>
<accession>D9SP56</accession>
<dbReference type="EMBL" id="CP002160">
    <property type="protein sequence ID" value="ADL52021.1"/>
    <property type="molecule type" value="Genomic_DNA"/>
</dbReference>
<dbReference type="SUPFAM" id="SSF52467">
    <property type="entry name" value="DHS-like NAD/FAD-binding domain"/>
    <property type="match status" value="1"/>
</dbReference>
<dbReference type="KEGG" id="ccb:Clocel_2293"/>
<gene>
    <name evidence="1" type="ordered locus">Clocel_2293</name>
</gene>
<reference evidence="1 2" key="1">
    <citation type="submission" date="2010-08" db="EMBL/GenBank/DDBJ databases">
        <title>Complete sequence of Clostridium cellulovorans 743B.</title>
        <authorList>
            <consortium name="US DOE Joint Genome Institute"/>
            <person name="Lucas S."/>
            <person name="Copeland A."/>
            <person name="Lapidus A."/>
            <person name="Cheng J.-F."/>
            <person name="Bruce D."/>
            <person name="Goodwin L."/>
            <person name="Pitluck S."/>
            <person name="Chertkov O."/>
            <person name="Detter J.C."/>
            <person name="Han C."/>
            <person name="Tapia R."/>
            <person name="Land M."/>
            <person name="Hauser L."/>
            <person name="Chang Y.-J."/>
            <person name="Jeffries C."/>
            <person name="Kyrpides N."/>
            <person name="Ivanova N."/>
            <person name="Mikhailova N."/>
            <person name="Hemme C.L."/>
            <person name="Woyke T."/>
        </authorList>
    </citation>
    <scope>NUCLEOTIDE SEQUENCE [LARGE SCALE GENOMIC DNA]</scope>
    <source>
        <strain evidence="2">ATCC 35296 / DSM 3052 / OCM 3 / 743B</strain>
    </source>
</reference>
<dbReference type="InterPro" id="IPR029035">
    <property type="entry name" value="DHS-like_NAD/FAD-binding_dom"/>
</dbReference>